<dbReference type="AlphaFoldDB" id="A0A9Q8PDJ6"/>
<dbReference type="OrthoDB" id="3647344at2759"/>
<reference evidence="1" key="1">
    <citation type="submission" date="2021-12" db="EMBL/GenBank/DDBJ databases">
        <authorList>
            <person name="Zaccaron A."/>
            <person name="Stergiopoulos I."/>
        </authorList>
    </citation>
    <scope>NUCLEOTIDE SEQUENCE</scope>
    <source>
        <strain evidence="1">Race5_Kim</strain>
    </source>
</reference>
<accession>A0A9Q8PDJ6</accession>
<organism evidence="1 2">
    <name type="scientific">Passalora fulva</name>
    <name type="common">Tomato leaf mold</name>
    <name type="synonym">Cladosporium fulvum</name>
    <dbReference type="NCBI Taxonomy" id="5499"/>
    <lineage>
        <taxon>Eukaryota</taxon>
        <taxon>Fungi</taxon>
        <taxon>Dikarya</taxon>
        <taxon>Ascomycota</taxon>
        <taxon>Pezizomycotina</taxon>
        <taxon>Dothideomycetes</taxon>
        <taxon>Dothideomycetidae</taxon>
        <taxon>Mycosphaerellales</taxon>
        <taxon>Mycosphaerellaceae</taxon>
        <taxon>Fulvia</taxon>
    </lineage>
</organism>
<dbReference type="RefSeq" id="XP_047764831.1">
    <property type="nucleotide sequence ID" value="XM_047909068.1"/>
</dbReference>
<proteinExistence type="predicted"/>
<gene>
    <name evidence="1" type="ORF">CLAFUR5_09920</name>
</gene>
<evidence type="ECO:0000313" key="1">
    <source>
        <dbReference type="EMBL" id="UJO20465.1"/>
    </source>
</evidence>
<dbReference type="KEGG" id="ffu:CLAFUR5_09920"/>
<name>A0A9Q8PDJ6_PASFU</name>
<dbReference type="EMBL" id="CP090169">
    <property type="protein sequence ID" value="UJO20465.1"/>
    <property type="molecule type" value="Genomic_DNA"/>
</dbReference>
<protein>
    <submittedName>
        <fullName evidence="1">Uncharacterized protein</fullName>
    </submittedName>
</protein>
<sequence length="167" mass="18808">MASARAHHAHVDGEIMDIYDVHFPSMKDMPLPEYLQAITKAMLEAPNRIPPEANEEILGRHCSTDFKVTAGRPETNLIASNLEQHTRNLKAFIAANPDYHIEVQNTTIQLDDRTGRAVIFCTTRVSGLFGAHGVRQSVNQVRARRRQDEHWVAYELASLRGPGHLTF</sequence>
<evidence type="ECO:0000313" key="2">
    <source>
        <dbReference type="Proteomes" id="UP000756132"/>
    </source>
</evidence>
<dbReference type="Proteomes" id="UP000756132">
    <property type="component" value="Chromosome 7"/>
</dbReference>
<reference evidence="1" key="2">
    <citation type="journal article" date="2022" name="Microb. Genom.">
        <title>A chromosome-scale genome assembly of the tomato pathogen Cladosporium fulvum reveals a compartmentalized genome architecture and the presence of a dispensable chromosome.</title>
        <authorList>
            <person name="Zaccaron A.Z."/>
            <person name="Chen L.H."/>
            <person name="Samaras A."/>
            <person name="Stergiopoulos I."/>
        </authorList>
    </citation>
    <scope>NUCLEOTIDE SEQUENCE</scope>
    <source>
        <strain evidence="1">Race5_Kim</strain>
    </source>
</reference>
<keyword evidence="2" id="KW-1185">Reference proteome</keyword>
<dbReference type="GeneID" id="71989798"/>